<organism evidence="5 6">
    <name type="scientific">Microbacterium barkeri</name>
    <dbReference type="NCBI Taxonomy" id="33917"/>
    <lineage>
        <taxon>Bacteria</taxon>
        <taxon>Bacillati</taxon>
        <taxon>Actinomycetota</taxon>
        <taxon>Actinomycetes</taxon>
        <taxon>Micrococcales</taxon>
        <taxon>Microbacteriaceae</taxon>
        <taxon>Microbacterium</taxon>
    </lineage>
</organism>
<evidence type="ECO:0000256" key="4">
    <source>
        <dbReference type="RuleBase" id="RU003690"/>
    </source>
</evidence>
<evidence type="ECO:0000256" key="2">
    <source>
        <dbReference type="ARBA" id="ARBA00022801"/>
    </source>
</evidence>
<accession>A0A9W6H2P1</accession>
<sequence>MLSFPDGFLWGAATAAHQVEGNNVGSNWWVMEHAPGSPMVEPSGDAADHYHRYPEDMRLLAEAGLNSYRFSIEWARIEPERGFVSRAALDHYRRMIDTARETGLDPTVTLMHFTVPRWFQDDGFWRADDAVDLFARYTETVLPILEGVEHVCTINEPNIAAMLAGGEDAANLVAYGLPHPDLGVADTLLAAHRRSAEILRSVPGVKAGWTIATQAFHSTGEPGADEKLQEYGHPRDFWYLEQSAGDDFVGVQAYTRTFIGPEGPLPVAEGVETTLTGWEFFPDALELGVRSAWELSGGTPILVTENGIATSDDTRRVAYTRGALEGLHRAISDGIDVRGYQHWSALDNYEWASGYRPTFGLIAFDRETFARTPKPSLAWLGEVARRNGLDG</sequence>
<reference evidence="5" key="2">
    <citation type="submission" date="2023-01" db="EMBL/GenBank/DDBJ databases">
        <authorList>
            <person name="Sun Q."/>
            <person name="Evtushenko L."/>
        </authorList>
    </citation>
    <scope>NUCLEOTIDE SEQUENCE</scope>
    <source>
        <strain evidence="5">VKM Ac-1020</strain>
    </source>
</reference>
<keyword evidence="6" id="KW-1185">Reference proteome</keyword>
<protein>
    <submittedName>
        <fullName evidence="5">Beta-glucosidase</fullName>
    </submittedName>
</protein>
<dbReference type="GO" id="GO:0005829">
    <property type="term" value="C:cytosol"/>
    <property type="evidence" value="ECO:0007669"/>
    <property type="project" value="TreeGrafter"/>
</dbReference>
<dbReference type="AlphaFoldDB" id="A0A9W6H2P1"/>
<reference evidence="5" key="1">
    <citation type="journal article" date="2014" name="Int. J. Syst. Evol. Microbiol.">
        <title>Complete genome sequence of Corynebacterium casei LMG S-19264T (=DSM 44701T), isolated from a smear-ripened cheese.</title>
        <authorList>
            <consortium name="US DOE Joint Genome Institute (JGI-PGF)"/>
            <person name="Walter F."/>
            <person name="Albersmeier A."/>
            <person name="Kalinowski J."/>
            <person name="Ruckert C."/>
        </authorList>
    </citation>
    <scope>NUCLEOTIDE SEQUENCE</scope>
    <source>
        <strain evidence="5">VKM Ac-1020</strain>
    </source>
</reference>
<evidence type="ECO:0000256" key="1">
    <source>
        <dbReference type="ARBA" id="ARBA00010838"/>
    </source>
</evidence>
<dbReference type="Gene3D" id="3.20.20.80">
    <property type="entry name" value="Glycosidases"/>
    <property type="match status" value="2"/>
</dbReference>
<evidence type="ECO:0000256" key="3">
    <source>
        <dbReference type="ARBA" id="ARBA00023295"/>
    </source>
</evidence>
<evidence type="ECO:0000313" key="6">
    <source>
        <dbReference type="Proteomes" id="UP001142462"/>
    </source>
</evidence>
<comment type="similarity">
    <text evidence="1 4">Belongs to the glycosyl hydrolase 1 family.</text>
</comment>
<dbReference type="GO" id="GO:0008422">
    <property type="term" value="F:beta-glucosidase activity"/>
    <property type="evidence" value="ECO:0007669"/>
    <property type="project" value="TreeGrafter"/>
</dbReference>
<comment type="caution">
    <text evidence="5">The sequence shown here is derived from an EMBL/GenBank/DDBJ whole genome shotgun (WGS) entry which is preliminary data.</text>
</comment>
<gene>
    <name evidence="5" type="ORF">GCM10017576_11270</name>
</gene>
<name>A0A9W6H2P1_9MICO</name>
<dbReference type="Proteomes" id="UP001142462">
    <property type="component" value="Unassembled WGS sequence"/>
</dbReference>
<dbReference type="InterPro" id="IPR001360">
    <property type="entry name" value="Glyco_hydro_1"/>
</dbReference>
<dbReference type="PANTHER" id="PTHR10353">
    <property type="entry name" value="GLYCOSYL HYDROLASE"/>
    <property type="match status" value="1"/>
</dbReference>
<dbReference type="GO" id="GO:0016052">
    <property type="term" value="P:carbohydrate catabolic process"/>
    <property type="evidence" value="ECO:0007669"/>
    <property type="project" value="TreeGrafter"/>
</dbReference>
<dbReference type="Pfam" id="PF00232">
    <property type="entry name" value="Glyco_hydro_1"/>
    <property type="match status" value="2"/>
</dbReference>
<dbReference type="InterPro" id="IPR017853">
    <property type="entry name" value="GH"/>
</dbReference>
<dbReference type="SUPFAM" id="SSF51445">
    <property type="entry name" value="(Trans)glycosidases"/>
    <property type="match status" value="1"/>
</dbReference>
<keyword evidence="3" id="KW-0326">Glycosidase</keyword>
<keyword evidence="2" id="KW-0378">Hydrolase</keyword>
<dbReference type="PANTHER" id="PTHR10353:SF36">
    <property type="entry name" value="LP05116P"/>
    <property type="match status" value="1"/>
</dbReference>
<dbReference type="PRINTS" id="PR00131">
    <property type="entry name" value="GLHYDRLASE1"/>
</dbReference>
<evidence type="ECO:0000313" key="5">
    <source>
        <dbReference type="EMBL" id="GLJ60998.1"/>
    </source>
</evidence>
<dbReference type="EMBL" id="BSEJ01000004">
    <property type="protein sequence ID" value="GLJ60998.1"/>
    <property type="molecule type" value="Genomic_DNA"/>
</dbReference>
<dbReference type="RefSeq" id="WP_271172711.1">
    <property type="nucleotide sequence ID" value="NZ_BSEJ01000004.1"/>
</dbReference>
<proteinExistence type="inferred from homology"/>